<dbReference type="InterPro" id="IPR058163">
    <property type="entry name" value="LysR-type_TF_proteobact-type"/>
</dbReference>
<sequence length="301" mass="33371">MTDARAWEMRVFLRVAARGAFSAAGRELGITPSATAKLITRIEARLGVRLVERSTRRLRLTPEGEVYRERAEALLAELEAMEAELAGQAVVPSGLVRINSSIPFGRHCLLPLLPDFTMRYPQIRLDLTFTDEVVDLYLARVDIAFRVGKLGDSGLRAVHLGEVRRRIVASPDYLARRGMPADLAALADHDCLVYLRGGRVRGWLFPMPDGRDAVIRPAARLRFDDLEALADAAAAGLGLTWLPCWLVRDRVRAGTLVEVLTDQKATVFTSHAIWPRSPHTDLKLRLAVDRLAERLPGAAEL</sequence>
<dbReference type="Gene3D" id="1.10.10.10">
    <property type="entry name" value="Winged helix-like DNA-binding domain superfamily/Winged helix DNA-binding domain"/>
    <property type="match status" value="1"/>
</dbReference>
<keyword evidence="4" id="KW-0804">Transcription</keyword>
<comment type="caution">
    <text evidence="6">The sequence shown here is derived from an EMBL/GenBank/DDBJ whole genome shotgun (WGS) entry which is preliminary data.</text>
</comment>
<dbReference type="GO" id="GO:0006351">
    <property type="term" value="P:DNA-templated transcription"/>
    <property type="evidence" value="ECO:0007669"/>
    <property type="project" value="TreeGrafter"/>
</dbReference>
<reference evidence="6 7" key="1">
    <citation type="journal article" date="2018" name="Nat. Biotechnol.">
        <title>A standardized bacterial taxonomy based on genome phylogeny substantially revises the tree of life.</title>
        <authorList>
            <person name="Parks D.H."/>
            <person name="Chuvochina M."/>
            <person name="Waite D.W."/>
            <person name="Rinke C."/>
            <person name="Skarshewski A."/>
            <person name="Chaumeil P.A."/>
            <person name="Hugenholtz P."/>
        </authorList>
    </citation>
    <scope>NUCLEOTIDE SEQUENCE [LARGE SCALE GENOMIC DNA]</scope>
    <source>
        <strain evidence="6">UBA8739</strain>
    </source>
</reference>
<gene>
    <name evidence="6" type="ORF">DCK97_21915</name>
</gene>
<dbReference type="EMBL" id="DMAI01000355">
    <property type="protein sequence ID" value="HAE50074.1"/>
    <property type="molecule type" value="Genomic_DNA"/>
</dbReference>
<dbReference type="PANTHER" id="PTHR30537">
    <property type="entry name" value="HTH-TYPE TRANSCRIPTIONAL REGULATOR"/>
    <property type="match status" value="1"/>
</dbReference>
<dbReference type="FunFam" id="1.10.10.10:FF:000001">
    <property type="entry name" value="LysR family transcriptional regulator"/>
    <property type="match status" value="1"/>
</dbReference>
<evidence type="ECO:0000259" key="5">
    <source>
        <dbReference type="PROSITE" id="PS50931"/>
    </source>
</evidence>
<dbReference type="Proteomes" id="UP000257706">
    <property type="component" value="Unassembled WGS sequence"/>
</dbReference>
<dbReference type="InterPro" id="IPR000847">
    <property type="entry name" value="LysR_HTH_N"/>
</dbReference>
<dbReference type="Gene3D" id="3.40.190.290">
    <property type="match status" value="1"/>
</dbReference>
<accession>A0A3B9IQC0</accession>
<dbReference type="AlphaFoldDB" id="A0A3B9IQC0"/>
<evidence type="ECO:0000256" key="2">
    <source>
        <dbReference type="ARBA" id="ARBA00023015"/>
    </source>
</evidence>
<dbReference type="GO" id="GO:0003700">
    <property type="term" value="F:DNA-binding transcription factor activity"/>
    <property type="evidence" value="ECO:0007669"/>
    <property type="project" value="InterPro"/>
</dbReference>
<dbReference type="PROSITE" id="PS50931">
    <property type="entry name" value="HTH_LYSR"/>
    <property type="match status" value="1"/>
</dbReference>
<protein>
    <submittedName>
        <fullName evidence="6">LysR family transcriptional regulator</fullName>
    </submittedName>
</protein>
<evidence type="ECO:0000256" key="3">
    <source>
        <dbReference type="ARBA" id="ARBA00023125"/>
    </source>
</evidence>
<dbReference type="CDD" id="cd08422">
    <property type="entry name" value="PBP2_CrgA_like"/>
    <property type="match status" value="1"/>
</dbReference>
<dbReference type="SUPFAM" id="SSF46785">
    <property type="entry name" value="Winged helix' DNA-binding domain"/>
    <property type="match status" value="1"/>
</dbReference>
<dbReference type="Pfam" id="PF03466">
    <property type="entry name" value="LysR_substrate"/>
    <property type="match status" value="1"/>
</dbReference>
<comment type="similarity">
    <text evidence="1">Belongs to the LysR transcriptional regulatory family.</text>
</comment>
<keyword evidence="3" id="KW-0238">DNA-binding</keyword>
<proteinExistence type="inferred from homology"/>
<evidence type="ECO:0000256" key="4">
    <source>
        <dbReference type="ARBA" id="ARBA00023163"/>
    </source>
</evidence>
<dbReference type="Pfam" id="PF00126">
    <property type="entry name" value="HTH_1"/>
    <property type="match status" value="1"/>
</dbReference>
<dbReference type="SUPFAM" id="SSF53850">
    <property type="entry name" value="Periplasmic binding protein-like II"/>
    <property type="match status" value="1"/>
</dbReference>
<name>A0A3B9IQC0_9PROT</name>
<feature type="domain" description="HTH lysR-type" evidence="5">
    <location>
        <begin position="9"/>
        <end position="61"/>
    </location>
</feature>
<evidence type="ECO:0000313" key="6">
    <source>
        <dbReference type="EMBL" id="HAE50074.1"/>
    </source>
</evidence>
<dbReference type="PANTHER" id="PTHR30537:SF5">
    <property type="entry name" value="HTH-TYPE TRANSCRIPTIONAL ACTIVATOR TTDR-RELATED"/>
    <property type="match status" value="1"/>
</dbReference>
<dbReference type="InterPro" id="IPR036388">
    <property type="entry name" value="WH-like_DNA-bd_sf"/>
</dbReference>
<organism evidence="6 7">
    <name type="scientific">Tistrella mobilis</name>
    <dbReference type="NCBI Taxonomy" id="171437"/>
    <lineage>
        <taxon>Bacteria</taxon>
        <taxon>Pseudomonadati</taxon>
        <taxon>Pseudomonadota</taxon>
        <taxon>Alphaproteobacteria</taxon>
        <taxon>Geminicoccales</taxon>
        <taxon>Geminicoccaceae</taxon>
        <taxon>Tistrella</taxon>
    </lineage>
</organism>
<dbReference type="GO" id="GO:0043565">
    <property type="term" value="F:sequence-specific DNA binding"/>
    <property type="evidence" value="ECO:0007669"/>
    <property type="project" value="TreeGrafter"/>
</dbReference>
<evidence type="ECO:0000256" key="1">
    <source>
        <dbReference type="ARBA" id="ARBA00009437"/>
    </source>
</evidence>
<dbReference type="InterPro" id="IPR005119">
    <property type="entry name" value="LysR_subst-bd"/>
</dbReference>
<evidence type="ECO:0000313" key="7">
    <source>
        <dbReference type="Proteomes" id="UP000257706"/>
    </source>
</evidence>
<dbReference type="InterPro" id="IPR036390">
    <property type="entry name" value="WH_DNA-bd_sf"/>
</dbReference>
<keyword evidence="2" id="KW-0805">Transcription regulation</keyword>